<keyword evidence="1" id="KW-1185">Reference proteome</keyword>
<evidence type="ECO:0000313" key="1">
    <source>
        <dbReference type="Proteomes" id="UP000192220"/>
    </source>
</evidence>
<gene>
    <name evidence="2" type="primary">LOC106510815</name>
</gene>
<name>A0A2I4AHN4_AUSLI</name>
<dbReference type="GeneID" id="106510815"/>
<dbReference type="OrthoDB" id="8446481at2759"/>
<dbReference type="InParanoid" id="A0A2I4AHN4"/>
<dbReference type="AlphaFoldDB" id="A0A2I4AHN4"/>
<dbReference type="InterPro" id="IPR035983">
    <property type="entry name" value="Hect_E3_ubiquitin_ligase"/>
</dbReference>
<sequence>MVAGLEKRLFEGDSENGKIPKYSLNDLDKALFKVAGEIFAVSIAQGGPAPQFLQEWCYNYIVTRKLQTEGVHDMELSPLMTKIEGASDLSPYTHEILDCGYTGPIDTDHKTSILRAILLHSTTKRIPMLEQLREGLEVYNLMKVMERKPKECRSLFVVGHNDKVDSNYIMSHIAPELSSQGSTKQAKELKVLDYLQDYLNELEDFQQGETEQMQALNVPMVMQWMTGQAHKHLLVSDRNAFKITIIFDHNCLQHTPGHTVCYPLVSACTSTVTFPMAHLEDYESFRSNLHTAITHGASFDRL</sequence>
<evidence type="ECO:0000313" key="2">
    <source>
        <dbReference type="RefSeq" id="XP_013854993.1"/>
    </source>
</evidence>
<dbReference type="STRING" id="52670.A0A2I4AHN4"/>
<dbReference type="Proteomes" id="UP000192220">
    <property type="component" value="Unplaced"/>
</dbReference>
<proteinExistence type="predicted"/>
<dbReference type="KEGG" id="alim:106510815"/>
<reference evidence="2" key="1">
    <citation type="submission" date="2025-08" db="UniProtKB">
        <authorList>
            <consortium name="RefSeq"/>
        </authorList>
    </citation>
    <scope>IDENTIFICATION</scope>
    <source>
        <strain evidence="2">Quisiro</strain>
    </source>
</reference>
<organism evidence="1 2">
    <name type="scientific">Austrofundulus limnaeus</name>
    <name type="common">Annual killifish</name>
    <dbReference type="NCBI Taxonomy" id="52670"/>
    <lineage>
        <taxon>Eukaryota</taxon>
        <taxon>Metazoa</taxon>
        <taxon>Chordata</taxon>
        <taxon>Craniata</taxon>
        <taxon>Vertebrata</taxon>
        <taxon>Euteleostomi</taxon>
        <taxon>Actinopterygii</taxon>
        <taxon>Neopterygii</taxon>
        <taxon>Teleostei</taxon>
        <taxon>Neoteleostei</taxon>
        <taxon>Acanthomorphata</taxon>
        <taxon>Ovalentaria</taxon>
        <taxon>Atherinomorphae</taxon>
        <taxon>Cyprinodontiformes</taxon>
        <taxon>Rivulidae</taxon>
        <taxon>Austrofundulus</taxon>
    </lineage>
</organism>
<dbReference type="SUPFAM" id="SSF56204">
    <property type="entry name" value="Hect, E3 ligase catalytic domain"/>
    <property type="match status" value="1"/>
</dbReference>
<protein>
    <submittedName>
        <fullName evidence="2">Uncharacterized protein LOC106510815</fullName>
    </submittedName>
</protein>
<dbReference type="GO" id="GO:0004842">
    <property type="term" value="F:ubiquitin-protein transferase activity"/>
    <property type="evidence" value="ECO:0007669"/>
    <property type="project" value="InterPro"/>
</dbReference>
<accession>A0A2I4AHN4</accession>
<dbReference type="RefSeq" id="XP_013854993.1">
    <property type="nucleotide sequence ID" value="XM_013999539.1"/>
</dbReference>